<protein>
    <recommendedName>
        <fullName evidence="2">Tetrapyrrole methylase domain-containing protein</fullName>
    </recommendedName>
</protein>
<evidence type="ECO:0000313" key="1">
    <source>
        <dbReference type="EMBL" id="SVD83465.1"/>
    </source>
</evidence>
<sequence>VNLILAEDTRRTIKLLKHYEISQSLLSYNEHNRDRRIPKILNILSGGGNVALVSDAGTPTVSDPGYKLVRACISEGIAV</sequence>
<dbReference type="AlphaFoldDB" id="A0A382YKX4"/>
<dbReference type="PANTHER" id="PTHR46111:SF1">
    <property type="entry name" value="RIBOSOMAL RNA SMALL SUBUNIT METHYLTRANSFERASE I"/>
    <property type="match status" value="1"/>
</dbReference>
<evidence type="ECO:0008006" key="2">
    <source>
        <dbReference type="Google" id="ProtNLM"/>
    </source>
</evidence>
<dbReference type="PANTHER" id="PTHR46111">
    <property type="entry name" value="RIBOSOMAL RNA SMALL SUBUNIT METHYLTRANSFERASE I"/>
    <property type="match status" value="1"/>
</dbReference>
<dbReference type="EMBL" id="UINC01176372">
    <property type="protein sequence ID" value="SVD83465.1"/>
    <property type="molecule type" value="Genomic_DNA"/>
</dbReference>
<organism evidence="1">
    <name type="scientific">marine metagenome</name>
    <dbReference type="NCBI Taxonomy" id="408172"/>
    <lineage>
        <taxon>unclassified sequences</taxon>
        <taxon>metagenomes</taxon>
        <taxon>ecological metagenomes</taxon>
    </lineage>
</organism>
<dbReference type="InterPro" id="IPR035996">
    <property type="entry name" value="4pyrrol_Methylase_sf"/>
</dbReference>
<dbReference type="Gene3D" id="3.40.1010.10">
    <property type="entry name" value="Cobalt-precorrin-4 Transmethylase, Domain 1"/>
    <property type="match status" value="1"/>
</dbReference>
<accession>A0A382YKX4</accession>
<gene>
    <name evidence="1" type="ORF">METZ01_LOCUS436319</name>
</gene>
<dbReference type="InterPro" id="IPR018063">
    <property type="entry name" value="SAM_MeTrfase_RsmI_CS"/>
</dbReference>
<reference evidence="1" key="1">
    <citation type="submission" date="2018-05" db="EMBL/GenBank/DDBJ databases">
        <authorList>
            <person name="Lanie J.A."/>
            <person name="Ng W.-L."/>
            <person name="Kazmierczak K.M."/>
            <person name="Andrzejewski T.M."/>
            <person name="Davidsen T.M."/>
            <person name="Wayne K.J."/>
            <person name="Tettelin H."/>
            <person name="Glass J.I."/>
            <person name="Rusch D."/>
            <person name="Podicherti R."/>
            <person name="Tsui H.-C.T."/>
            <person name="Winkler M.E."/>
        </authorList>
    </citation>
    <scope>NUCLEOTIDE SEQUENCE</scope>
</reference>
<feature type="non-terminal residue" evidence="1">
    <location>
        <position position="79"/>
    </location>
</feature>
<dbReference type="SUPFAM" id="SSF53790">
    <property type="entry name" value="Tetrapyrrole methylase"/>
    <property type="match status" value="1"/>
</dbReference>
<dbReference type="InterPro" id="IPR014777">
    <property type="entry name" value="4pyrrole_Mease_sub1"/>
</dbReference>
<feature type="non-terminal residue" evidence="1">
    <location>
        <position position="1"/>
    </location>
</feature>
<proteinExistence type="predicted"/>
<dbReference type="PROSITE" id="PS01296">
    <property type="entry name" value="RSMI"/>
    <property type="match status" value="1"/>
</dbReference>
<name>A0A382YKX4_9ZZZZ</name>
<dbReference type="GO" id="GO:0008168">
    <property type="term" value="F:methyltransferase activity"/>
    <property type="evidence" value="ECO:0007669"/>
    <property type="project" value="InterPro"/>
</dbReference>
<dbReference type="InterPro" id="IPR008189">
    <property type="entry name" value="rRNA_ssu_MeTfrase_I"/>
</dbReference>